<dbReference type="Proteomes" id="UP000198921">
    <property type="component" value="Unassembled WGS sequence"/>
</dbReference>
<dbReference type="AlphaFoldDB" id="A0A1H3Q5A7"/>
<dbReference type="RefSeq" id="WP_091161447.1">
    <property type="nucleotide sequence ID" value="NZ_FNOT01000020.1"/>
</dbReference>
<organism evidence="2 3">
    <name type="scientific">Geodermatophilus africanus</name>
    <dbReference type="NCBI Taxonomy" id="1137993"/>
    <lineage>
        <taxon>Bacteria</taxon>
        <taxon>Bacillati</taxon>
        <taxon>Actinomycetota</taxon>
        <taxon>Actinomycetes</taxon>
        <taxon>Geodermatophilales</taxon>
        <taxon>Geodermatophilaceae</taxon>
        <taxon>Geodermatophilus</taxon>
    </lineage>
</organism>
<gene>
    <name evidence="2" type="ORF">SAMN05660209_04619</name>
</gene>
<feature type="transmembrane region" description="Helical" evidence="1">
    <location>
        <begin position="37"/>
        <end position="54"/>
    </location>
</feature>
<dbReference type="EMBL" id="FNOT01000020">
    <property type="protein sequence ID" value="SDZ08732.1"/>
    <property type="molecule type" value="Genomic_DNA"/>
</dbReference>
<evidence type="ECO:0000313" key="2">
    <source>
        <dbReference type="EMBL" id="SDZ08732.1"/>
    </source>
</evidence>
<proteinExistence type="predicted"/>
<evidence type="ECO:0000313" key="3">
    <source>
        <dbReference type="Proteomes" id="UP000198921"/>
    </source>
</evidence>
<keyword evidence="1" id="KW-1133">Transmembrane helix</keyword>
<keyword evidence="1" id="KW-0472">Membrane</keyword>
<accession>A0A1H3Q5A7</accession>
<evidence type="ECO:0000256" key="1">
    <source>
        <dbReference type="SAM" id="Phobius"/>
    </source>
</evidence>
<dbReference type="OrthoDB" id="9987515at2"/>
<keyword evidence="1" id="KW-0812">Transmembrane</keyword>
<protein>
    <submittedName>
        <fullName evidence="2">Uncharacterized protein</fullName>
    </submittedName>
</protein>
<sequence>MGVFVFAVPVLLVVVLGYVIGYAVWEATGAPGNPEVFGWLTGFALLAAVSWVLVSRRARLRRALRRARARGDDAESTRLRAELARWRRGRS</sequence>
<reference evidence="3" key="1">
    <citation type="submission" date="2016-10" db="EMBL/GenBank/DDBJ databases">
        <authorList>
            <person name="Varghese N."/>
            <person name="Submissions S."/>
        </authorList>
    </citation>
    <scope>NUCLEOTIDE SEQUENCE [LARGE SCALE GENOMIC DNA]</scope>
    <source>
        <strain evidence="3">DSM 45422</strain>
    </source>
</reference>
<keyword evidence="3" id="KW-1185">Reference proteome</keyword>
<name>A0A1H3Q5A7_9ACTN</name>